<sequence>MDSTTFDGKLFTVEEARKTLPLVRAIVGDIVRQAKDVRERQERLKRLHHSQVKRSQESDADNPYREEVEQIEQELRRDEEKLQEYVDELLELGVEFKDFERGLVDFPHAMDGRVVYLCWHLGEEELAYWHEVDAGFSGRHSLLEDSLTSEKPLDTQDASE</sequence>
<reference evidence="2 3" key="1">
    <citation type="submission" date="2019-02" db="EMBL/GenBank/DDBJ databases">
        <title>Deep-cultivation of Planctomycetes and their phenomic and genomic characterization uncovers novel biology.</title>
        <authorList>
            <person name="Wiegand S."/>
            <person name="Jogler M."/>
            <person name="Boedeker C."/>
            <person name="Pinto D."/>
            <person name="Vollmers J."/>
            <person name="Rivas-Marin E."/>
            <person name="Kohn T."/>
            <person name="Peeters S.H."/>
            <person name="Heuer A."/>
            <person name="Rast P."/>
            <person name="Oberbeckmann S."/>
            <person name="Bunk B."/>
            <person name="Jeske O."/>
            <person name="Meyerdierks A."/>
            <person name="Storesund J.E."/>
            <person name="Kallscheuer N."/>
            <person name="Luecker S."/>
            <person name="Lage O.M."/>
            <person name="Pohl T."/>
            <person name="Merkel B.J."/>
            <person name="Hornburger P."/>
            <person name="Mueller R.-W."/>
            <person name="Bruemmer F."/>
            <person name="Labrenz M."/>
            <person name="Spormann A.M."/>
            <person name="Op Den Camp H."/>
            <person name="Overmann J."/>
            <person name="Amann R."/>
            <person name="Jetten M.S.M."/>
            <person name="Mascher T."/>
            <person name="Medema M.H."/>
            <person name="Devos D.P."/>
            <person name="Kaster A.-K."/>
            <person name="Ovreas L."/>
            <person name="Rohde M."/>
            <person name="Galperin M.Y."/>
            <person name="Jogler C."/>
        </authorList>
    </citation>
    <scope>NUCLEOTIDE SEQUENCE [LARGE SCALE GENOMIC DNA]</scope>
    <source>
        <strain evidence="2 3">CA54</strain>
    </source>
</reference>
<organism evidence="2 3">
    <name type="scientific">Symmachiella macrocystis</name>
    <dbReference type="NCBI Taxonomy" id="2527985"/>
    <lineage>
        <taxon>Bacteria</taxon>
        <taxon>Pseudomonadati</taxon>
        <taxon>Planctomycetota</taxon>
        <taxon>Planctomycetia</taxon>
        <taxon>Planctomycetales</taxon>
        <taxon>Planctomycetaceae</taxon>
        <taxon>Symmachiella</taxon>
    </lineage>
</organism>
<dbReference type="Pfam" id="PF09969">
    <property type="entry name" value="DUF2203"/>
    <property type="match status" value="1"/>
</dbReference>
<dbReference type="AlphaFoldDB" id="A0A5C6BM07"/>
<accession>A0A5C6BM07</accession>
<dbReference type="OrthoDB" id="9802910at2"/>
<keyword evidence="1" id="KW-0175">Coiled coil</keyword>
<name>A0A5C6BM07_9PLAN</name>
<evidence type="ECO:0008006" key="4">
    <source>
        <dbReference type="Google" id="ProtNLM"/>
    </source>
</evidence>
<protein>
    <recommendedName>
        <fullName evidence="4">DUF2203 domain-containing protein</fullName>
    </recommendedName>
</protein>
<dbReference type="Proteomes" id="UP000320735">
    <property type="component" value="Unassembled WGS sequence"/>
</dbReference>
<dbReference type="InterPro" id="IPR018699">
    <property type="entry name" value="DUF2203"/>
</dbReference>
<proteinExistence type="predicted"/>
<keyword evidence="3" id="KW-1185">Reference proteome</keyword>
<evidence type="ECO:0000313" key="3">
    <source>
        <dbReference type="Proteomes" id="UP000320735"/>
    </source>
</evidence>
<comment type="caution">
    <text evidence="2">The sequence shown here is derived from an EMBL/GenBank/DDBJ whole genome shotgun (WGS) entry which is preliminary data.</text>
</comment>
<dbReference type="EMBL" id="SJPP01000001">
    <property type="protein sequence ID" value="TWU12717.1"/>
    <property type="molecule type" value="Genomic_DNA"/>
</dbReference>
<dbReference type="PIRSF" id="PIRSF016498">
    <property type="entry name" value="UCP016498"/>
    <property type="match status" value="1"/>
</dbReference>
<gene>
    <name evidence="2" type="ORF">CA54_15420</name>
</gene>
<feature type="coiled-coil region" evidence="1">
    <location>
        <begin position="65"/>
        <end position="95"/>
    </location>
</feature>
<evidence type="ECO:0000313" key="2">
    <source>
        <dbReference type="EMBL" id="TWU12717.1"/>
    </source>
</evidence>
<evidence type="ECO:0000256" key="1">
    <source>
        <dbReference type="SAM" id="Coils"/>
    </source>
</evidence>